<dbReference type="Pfam" id="PF00078">
    <property type="entry name" value="RVT_1"/>
    <property type="match status" value="1"/>
</dbReference>
<dbReference type="GO" id="GO:0003964">
    <property type="term" value="F:RNA-directed DNA polymerase activity"/>
    <property type="evidence" value="ECO:0007669"/>
    <property type="project" value="UniProtKB-KW"/>
</dbReference>
<dbReference type="Gene3D" id="3.10.10.10">
    <property type="entry name" value="HIV Type 1 Reverse Transcriptase, subunit A, domain 1"/>
    <property type="match status" value="1"/>
</dbReference>
<dbReference type="PANTHER" id="PTHR33064:SF37">
    <property type="entry name" value="RIBONUCLEASE H"/>
    <property type="match status" value="1"/>
</dbReference>
<dbReference type="InterPro" id="IPR043128">
    <property type="entry name" value="Rev_trsase/Diguanyl_cyclase"/>
</dbReference>
<protein>
    <submittedName>
        <fullName evidence="3">Reverse transcriptase</fullName>
    </submittedName>
</protein>
<feature type="domain" description="Reverse transcriptase" evidence="2">
    <location>
        <begin position="412"/>
        <end position="510"/>
    </location>
</feature>
<dbReference type="InterPro" id="IPR000477">
    <property type="entry name" value="RT_dom"/>
</dbReference>
<keyword evidence="3" id="KW-0808">Transferase</keyword>
<name>A0A225V9U1_9STRA</name>
<keyword evidence="3" id="KW-0548">Nucleotidyltransferase</keyword>
<evidence type="ECO:0000259" key="2">
    <source>
        <dbReference type="Pfam" id="PF00078"/>
    </source>
</evidence>
<dbReference type="SUPFAM" id="SSF56672">
    <property type="entry name" value="DNA/RNA polymerases"/>
    <property type="match status" value="1"/>
</dbReference>
<organism evidence="3 4">
    <name type="scientific">Phytophthora megakarya</name>
    <dbReference type="NCBI Taxonomy" id="4795"/>
    <lineage>
        <taxon>Eukaryota</taxon>
        <taxon>Sar</taxon>
        <taxon>Stramenopiles</taxon>
        <taxon>Oomycota</taxon>
        <taxon>Peronosporomycetes</taxon>
        <taxon>Peronosporales</taxon>
        <taxon>Peronosporaceae</taxon>
        <taxon>Phytophthora</taxon>
    </lineage>
</organism>
<evidence type="ECO:0000313" key="4">
    <source>
        <dbReference type="Proteomes" id="UP000198211"/>
    </source>
</evidence>
<feature type="compositionally biased region" description="Pro residues" evidence="1">
    <location>
        <begin position="658"/>
        <end position="670"/>
    </location>
</feature>
<feature type="compositionally biased region" description="Basic and acidic residues" evidence="1">
    <location>
        <begin position="696"/>
        <end position="706"/>
    </location>
</feature>
<feature type="region of interest" description="Disordered" evidence="1">
    <location>
        <begin position="646"/>
        <end position="706"/>
    </location>
</feature>
<evidence type="ECO:0000313" key="3">
    <source>
        <dbReference type="EMBL" id="OWZ01854.1"/>
    </source>
</evidence>
<gene>
    <name evidence="3" type="ORF">PHMEG_00026687</name>
</gene>
<evidence type="ECO:0000256" key="1">
    <source>
        <dbReference type="SAM" id="MobiDB-lite"/>
    </source>
</evidence>
<dbReference type="EMBL" id="NBNE01006568">
    <property type="protein sequence ID" value="OWZ01854.1"/>
    <property type="molecule type" value="Genomic_DNA"/>
</dbReference>
<feature type="compositionally biased region" description="Basic and acidic residues" evidence="1">
    <location>
        <begin position="106"/>
        <end position="116"/>
    </location>
</feature>
<dbReference type="PANTHER" id="PTHR33064">
    <property type="entry name" value="POL PROTEIN"/>
    <property type="match status" value="1"/>
</dbReference>
<feature type="compositionally biased region" description="Basic and acidic residues" evidence="1">
    <location>
        <begin position="229"/>
        <end position="253"/>
    </location>
</feature>
<dbReference type="AlphaFoldDB" id="A0A225V9U1"/>
<reference evidence="4" key="1">
    <citation type="submission" date="2017-03" db="EMBL/GenBank/DDBJ databases">
        <title>Phytopthora megakarya and P. palmivora, two closely related causual agents of cacao black pod achieved similar genome size and gene model numbers by different mechanisms.</title>
        <authorList>
            <person name="Ali S."/>
            <person name="Shao J."/>
            <person name="Larry D.J."/>
            <person name="Kronmiller B."/>
            <person name="Shen D."/>
            <person name="Strem M.D."/>
            <person name="Melnick R.L."/>
            <person name="Guiltinan M.J."/>
            <person name="Tyler B.M."/>
            <person name="Meinhardt L.W."/>
            <person name="Bailey B.A."/>
        </authorList>
    </citation>
    <scope>NUCLEOTIDE SEQUENCE [LARGE SCALE GENOMIC DNA]</scope>
    <source>
        <strain evidence="4">zdho120</strain>
    </source>
</reference>
<accession>A0A225V9U1</accession>
<proteinExistence type="predicted"/>
<feature type="region of interest" description="Disordered" evidence="1">
    <location>
        <begin position="95"/>
        <end position="126"/>
    </location>
</feature>
<dbReference type="InterPro" id="IPR051320">
    <property type="entry name" value="Viral_Replic_Matur_Polypro"/>
</dbReference>
<comment type="caution">
    <text evidence="3">The sequence shown here is derived from an EMBL/GenBank/DDBJ whole genome shotgun (WGS) entry which is preliminary data.</text>
</comment>
<keyword evidence="3" id="KW-0695">RNA-directed DNA polymerase</keyword>
<feature type="region of interest" description="Disordered" evidence="1">
    <location>
        <begin position="58"/>
        <end position="79"/>
    </location>
</feature>
<dbReference type="InterPro" id="IPR043502">
    <property type="entry name" value="DNA/RNA_pol_sf"/>
</dbReference>
<dbReference type="OrthoDB" id="120907at2759"/>
<dbReference type="Gene3D" id="3.30.70.270">
    <property type="match status" value="2"/>
</dbReference>
<keyword evidence="4" id="KW-1185">Reference proteome</keyword>
<dbReference type="CDD" id="cd01647">
    <property type="entry name" value="RT_LTR"/>
    <property type="match status" value="1"/>
</dbReference>
<dbReference type="Proteomes" id="UP000198211">
    <property type="component" value="Unassembled WGS sequence"/>
</dbReference>
<sequence length="738" mass="82275">MRITNVGHKVLILHQDLRIGIWLAGDHVPRLPGFISVGSRRYMEWQNLALEATVGLRSVDSDPDAEDPPRPAVELPEYETPREILQRPRLTTIKCLMGGSSGDQEVSDHPPLDKPPSDNPPLDYRPLDVASVARDGSDLSSIADDDSMSHVVTVVKALDDQNPGVSGITTADLPQVEDPAVETVLADEALSGVTGADQDPPVQKVQDPKVTTLKGDGSHPSSLMGEESGTSHKLGDPLDQKDATSIPQKRDEDPAAVVEDQPNTSDLDLAWDSDQDYDECVYYHEVSDLYAEDVDGQLAVLPEVPATTEAMRIEDIHLCGSDDQTPEEIDRLRQRIWKFRHLLIGKGNALPPAARRVVCDIDVGGARPIALKCRKLRIQFREKLAELIKGLLPAKMINHSRSPWASPIVVIIKKNGVDIRLCIDYRLVNSLTQLMVYPMPLINDLLKDLESTLWYCSLDMASGFWVVKMTDRARLISAFITPFGLFEWRRMSFGLKNAPQIYQRMIDNALYGFTRIPKMAGDLERLDVFEAGEPEDPDLLEACDTWNLSITVVKSFWGMPKVEYLGHKVSHKGLDANPKDLSVLTDLEFPGSLRAMQSFLGTLNYYSRFIEDYAIYASVQYELREIDYAAMEKGRNRNRIQLALASESPDPDMMPKDPTSPQPSDPNPRGPDPELSDQDPNLASRDPTPDCVEASNPEKDNLADLDPRWIHAHRSFKVRKEKIAKTRSCGTSIRIGKL</sequence>
<feature type="region of interest" description="Disordered" evidence="1">
    <location>
        <begin position="191"/>
        <end position="270"/>
    </location>
</feature>